<evidence type="ECO:0000313" key="3">
    <source>
        <dbReference type="Proteomes" id="UP000016922"/>
    </source>
</evidence>
<dbReference type="RefSeq" id="XP_008088764.1">
    <property type="nucleotide sequence ID" value="XM_008090573.1"/>
</dbReference>
<feature type="compositionally biased region" description="Acidic residues" evidence="1">
    <location>
        <begin position="105"/>
        <end position="116"/>
    </location>
</feature>
<dbReference type="Gene3D" id="3.30.710.10">
    <property type="entry name" value="Potassium Channel Kv1.1, Chain A"/>
    <property type="match status" value="1"/>
</dbReference>
<dbReference type="PANTHER" id="PTHR47843">
    <property type="entry name" value="BTB DOMAIN-CONTAINING PROTEIN-RELATED"/>
    <property type="match status" value="1"/>
</dbReference>
<reference evidence="2 3" key="1">
    <citation type="journal article" date="2013" name="BMC Genomics">
        <title>Genomics-driven discovery of the pneumocandin biosynthetic gene cluster in the fungus Glarea lozoyensis.</title>
        <authorList>
            <person name="Chen L."/>
            <person name="Yue Q."/>
            <person name="Zhang X."/>
            <person name="Xiang M."/>
            <person name="Wang C."/>
            <person name="Li S."/>
            <person name="Che Y."/>
            <person name="Ortiz-Lopez F.J."/>
            <person name="Bills G.F."/>
            <person name="Liu X."/>
            <person name="An Z."/>
        </authorList>
    </citation>
    <scope>NUCLEOTIDE SEQUENCE [LARGE SCALE GENOMIC DNA]</scope>
    <source>
        <strain evidence="3">ATCC 20868 / MF5171</strain>
    </source>
</reference>
<dbReference type="eggNOG" id="ENOG502STH4">
    <property type="taxonomic scope" value="Eukaryota"/>
</dbReference>
<sequence length="298" mass="34373">MMLRIHPPVKEKLTFEAFGTPLKKFVGKEKQEFYISQQLICSKSRFFKASCKKEWSSGRNKIVTLEEDSPEIFAAFLVWLTTGSITTAGPLVDMPRLYDSKTDDRTDDESDDESDNEITSTVPLISPQDMMNQMDRRFKQLLECYILGYSLLAEQFQNYIMDSIVDLAKSKHDMPVEGIHDFKLFAGTPAMKKDLYDRIPQNSPLRKFLFEYLLLEGTIVDASKPKQRIDFSLQELLLEAYELKEYIEFDLQDYIGDTLGGFVQGYDQELASPCYPARCYYHIHSQESGDYVCPLSKV</sequence>
<keyword evidence="3" id="KW-1185">Reference proteome</keyword>
<protein>
    <recommendedName>
        <fullName evidence="4">BTB domain-containing protein</fullName>
    </recommendedName>
</protein>
<evidence type="ECO:0000313" key="2">
    <source>
        <dbReference type="EMBL" id="EPE24676.1"/>
    </source>
</evidence>
<evidence type="ECO:0008006" key="4">
    <source>
        <dbReference type="Google" id="ProtNLM"/>
    </source>
</evidence>
<dbReference type="KEGG" id="glz:GLAREA_08529"/>
<dbReference type="PANTHER" id="PTHR47843:SF2">
    <property type="entry name" value="BTB DOMAIN-CONTAINING PROTEIN"/>
    <property type="match status" value="1"/>
</dbReference>
<feature type="region of interest" description="Disordered" evidence="1">
    <location>
        <begin position="96"/>
        <end position="122"/>
    </location>
</feature>
<gene>
    <name evidence="2" type="ORF">GLAREA_08529</name>
</gene>
<dbReference type="EMBL" id="KE145373">
    <property type="protein sequence ID" value="EPE24676.1"/>
    <property type="molecule type" value="Genomic_DNA"/>
</dbReference>
<dbReference type="OrthoDB" id="1022638at2759"/>
<dbReference type="AlphaFoldDB" id="S3CXW5"/>
<dbReference type="InterPro" id="IPR011333">
    <property type="entry name" value="SKP1/BTB/POZ_sf"/>
</dbReference>
<accession>S3CXW5</accession>
<proteinExistence type="predicted"/>
<dbReference type="SUPFAM" id="SSF54695">
    <property type="entry name" value="POZ domain"/>
    <property type="match status" value="1"/>
</dbReference>
<dbReference type="GeneID" id="19467577"/>
<dbReference type="Proteomes" id="UP000016922">
    <property type="component" value="Unassembled WGS sequence"/>
</dbReference>
<evidence type="ECO:0000256" key="1">
    <source>
        <dbReference type="SAM" id="MobiDB-lite"/>
    </source>
</evidence>
<name>S3CXW5_GLAL2</name>
<dbReference type="HOGENOM" id="CLU_1008489_0_0_1"/>
<organism evidence="2 3">
    <name type="scientific">Glarea lozoyensis (strain ATCC 20868 / MF5171)</name>
    <dbReference type="NCBI Taxonomy" id="1116229"/>
    <lineage>
        <taxon>Eukaryota</taxon>
        <taxon>Fungi</taxon>
        <taxon>Dikarya</taxon>
        <taxon>Ascomycota</taxon>
        <taxon>Pezizomycotina</taxon>
        <taxon>Leotiomycetes</taxon>
        <taxon>Helotiales</taxon>
        <taxon>Helotiaceae</taxon>
        <taxon>Glarea</taxon>
    </lineage>
</organism>
<dbReference type="STRING" id="1116229.S3CXW5"/>